<sequence length="126" mass="13465">MKLGIRKIAAAGIVAAALVVGTAIPASAVYDNCLSGYACFYRYIDGDGTHFSFSGNNPDWTPYGVVGEDNSAKDNGTSTLYLNVYTYNGYPDYCMTRLHTIGDTGAQGGSNFWSTQTNGLKCNQYG</sequence>
<evidence type="ECO:0008006" key="4">
    <source>
        <dbReference type="Google" id="ProtNLM"/>
    </source>
</evidence>
<dbReference type="EMBL" id="BOOR01000032">
    <property type="protein sequence ID" value="GII56061.1"/>
    <property type="molecule type" value="Genomic_DNA"/>
</dbReference>
<keyword evidence="3" id="KW-1185">Reference proteome</keyword>
<dbReference type="Pfam" id="PF03995">
    <property type="entry name" value="Inhibitor_I36"/>
    <property type="match status" value="1"/>
</dbReference>
<evidence type="ECO:0000313" key="2">
    <source>
        <dbReference type="EMBL" id="GII56061.1"/>
    </source>
</evidence>
<feature type="signal peptide" evidence="1">
    <location>
        <begin position="1"/>
        <end position="28"/>
    </location>
</feature>
<comment type="caution">
    <text evidence="2">The sequence shown here is derived from an EMBL/GenBank/DDBJ whole genome shotgun (WGS) entry which is preliminary data.</text>
</comment>
<organism evidence="2 3">
    <name type="scientific">Planotetraspora thailandica</name>
    <dbReference type="NCBI Taxonomy" id="487172"/>
    <lineage>
        <taxon>Bacteria</taxon>
        <taxon>Bacillati</taxon>
        <taxon>Actinomycetota</taxon>
        <taxon>Actinomycetes</taxon>
        <taxon>Streptosporangiales</taxon>
        <taxon>Streptosporangiaceae</taxon>
        <taxon>Planotetraspora</taxon>
    </lineage>
</organism>
<dbReference type="Proteomes" id="UP000605992">
    <property type="component" value="Unassembled WGS sequence"/>
</dbReference>
<evidence type="ECO:0000313" key="3">
    <source>
        <dbReference type="Proteomes" id="UP000605992"/>
    </source>
</evidence>
<accession>A0A8J3XXK6</accession>
<keyword evidence="1" id="KW-0732">Signal</keyword>
<feature type="chain" id="PRO_5035279982" description="Peptidase inhibitor family I36" evidence="1">
    <location>
        <begin position="29"/>
        <end position="126"/>
    </location>
</feature>
<dbReference type="AlphaFoldDB" id="A0A8J3XXK6"/>
<name>A0A8J3XXK6_9ACTN</name>
<proteinExistence type="predicted"/>
<protein>
    <recommendedName>
        <fullName evidence="4">Peptidase inhibitor family I36</fullName>
    </recommendedName>
</protein>
<evidence type="ECO:0000256" key="1">
    <source>
        <dbReference type="SAM" id="SignalP"/>
    </source>
</evidence>
<reference evidence="2" key="1">
    <citation type="submission" date="2021-01" db="EMBL/GenBank/DDBJ databases">
        <title>Whole genome shotgun sequence of Planotetraspora thailandica NBRC 104271.</title>
        <authorList>
            <person name="Komaki H."/>
            <person name="Tamura T."/>
        </authorList>
    </citation>
    <scope>NUCLEOTIDE SEQUENCE</scope>
    <source>
        <strain evidence="2">NBRC 104271</strain>
    </source>
</reference>
<dbReference type="RefSeq" id="WP_203946239.1">
    <property type="nucleotide sequence ID" value="NZ_BOOR01000032.1"/>
</dbReference>
<gene>
    <name evidence="2" type="ORF">Pth03_44500</name>
</gene>